<dbReference type="InterPro" id="IPR005715">
    <property type="entry name" value="Glu_5kinase/COase_Synthase"/>
</dbReference>
<dbReference type="PIRSF" id="PIRSF000729">
    <property type="entry name" value="GK"/>
    <property type="match status" value="1"/>
</dbReference>
<dbReference type="SUPFAM" id="SSF88697">
    <property type="entry name" value="PUA domain-like"/>
    <property type="match status" value="1"/>
</dbReference>
<comment type="caution">
    <text evidence="8">Lacks conserved residue(s) required for the propagation of feature annotation.</text>
</comment>
<dbReference type="HAMAP" id="MF_00456">
    <property type="entry name" value="ProB"/>
    <property type="match status" value="1"/>
</dbReference>
<dbReference type="PANTHER" id="PTHR43654:SF1">
    <property type="entry name" value="ISOPENTENYL PHOSPHATE KINASE"/>
    <property type="match status" value="1"/>
</dbReference>
<comment type="subcellular location">
    <subcellularLocation>
        <location evidence="8">Cytoplasm</location>
    </subcellularLocation>
</comment>
<protein>
    <recommendedName>
        <fullName evidence="8">Glutamate 5-kinase</fullName>
        <ecNumber evidence="8">2.7.2.11</ecNumber>
    </recommendedName>
    <alternativeName>
        <fullName evidence="8">Gamma-glutamyl kinase</fullName>
        <shortName evidence="8">GK</shortName>
    </alternativeName>
</protein>
<dbReference type="PROSITE" id="PS50890">
    <property type="entry name" value="PUA"/>
    <property type="match status" value="1"/>
</dbReference>
<evidence type="ECO:0000256" key="6">
    <source>
        <dbReference type="ARBA" id="ARBA00022777"/>
    </source>
</evidence>
<keyword evidence="3 8" id="KW-0641">Proline biosynthesis</keyword>
<dbReference type="InterPro" id="IPR015947">
    <property type="entry name" value="PUA-like_sf"/>
</dbReference>
<dbReference type="STRING" id="1453497.AT15_05665"/>
<evidence type="ECO:0000256" key="2">
    <source>
        <dbReference type="ARBA" id="ARBA00022605"/>
    </source>
</evidence>
<dbReference type="EMBL" id="JFHK01000003">
    <property type="protein sequence ID" value="OAA31560.1"/>
    <property type="molecule type" value="Genomic_DNA"/>
</dbReference>
<feature type="binding site" evidence="8">
    <location>
        <position position="7"/>
    </location>
    <ligand>
        <name>ATP</name>
        <dbReference type="ChEBI" id="CHEBI:30616"/>
    </ligand>
</feature>
<dbReference type="Proteomes" id="UP000077339">
    <property type="component" value="Unassembled WGS sequence"/>
</dbReference>
<dbReference type="InterPro" id="IPR001048">
    <property type="entry name" value="Asp/Glu/Uridylate_kinase"/>
</dbReference>
<feature type="binding site" evidence="8">
    <location>
        <position position="134"/>
    </location>
    <ligand>
        <name>substrate</name>
    </ligand>
</feature>
<dbReference type="Gene3D" id="3.40.1160.10">
    <property type="entry name" value="Acetylglutamate kinase-like"/>
    <property type="match status" value="1"/>
</dbReference>
<dbReference type="PRINTS" id="PR00474">
    <property type="entry name" value="GLU5KINASE"/>
</dbReference>
<dbReference type="OrthoDB" id="9804434at2"/>
<dbReference type="RefSeq" id="WP_068345858.1">
    <property type="nucleotide sequence ID" value="NZ_JFHK01000003.1"/>
</dbReference>
<gene>
    <name evidence="8" type="primary">proB</name>
    <name evidence="10" type="ORF">AT15_05665</name>
</gene>
<proteinExistence type="inferred from homology"/>
<dbReference type="GO" id="GO:0005829">
    <property type="term" value="C:cytosol"/>
    <property type="evidence" value="ECO:0007669"/>
    <property type="project" value="TreeGrafter"/>
</dbReference>
<name>A0A176K2Q1_9BACT</name>
<dbReference type="CDD" id="cd04242">
    <property type="entry name" value="AAK_G5K_ProB"/>
    <property type="match status" value="1"/>
</dbReference>
<sequence>MKKIVVKVGSNLLVKGNGTIDKEYMVELARVLTGFWQKGNRVVLVSSGAKAAGYGVALRTDVNQDLYIKQALCAVGQVQLMKLYERVFDLYEIKVAQFLINREDFSDRKRFLNLRNTLIGLLEMGFLPIVNENDTVSTEETSFGDNDVLAAMFSIGWKSDYLFLLSTIDGIIDETGKKIDEYNFGTRLKRLPGSGWGTGGIQTKIRAARAASAVGIESCICNGKKLENLEKFIKGENIGARFKARNTINSRKAWIGFLSSTSGVAVVNKGAEMALKKSKSLLPVGVVEIKGDFHTGDIIDVLSDDGNRIGKGISNFDSIEIRKIAGLKSQKAKKKLGYDCPTVFIHADNFWKED</sequence>
<dbReference type="CDD" id="cd21157">
    <property type="entry name" value="PUA_G5K"/>
    <property type="match status" value="1"/>
</dbReference>
<dbReference type="Gene3D" id="2.30.130.10">
    <property type="entry name" value="PUA domain"/>
    <property type="match status" value="1"/>
</dbReference>
<keyword evidence="7 8" id="KW-0067">ATP-binding</keyword>
<dbReference type="GO" id="GO:0003723">
    <property type="term" value="F:RNA binding"/>
    <property type="evidence" value="ECO:0007669"/>
    <property type="project" value="InterPro"/>
</dbReference>
<dbReference type="GO" id="GO:0004349">
    <property type="term" value="F:glutamate 5-kinase activity"/>
    <property type="evidence" value="ECO:0007669"/>
    <property type="project" value="UniProtKB-UniRule"/>
</dbReference>
<organism evidence="10 11">
    <name type="scientific">Kosmotoga arenicorallina S304</name>
    <dbReference type="NCBI Taxonomy" id="1453497"/>
    <lineage>
        <taxon>Bacteria</taxon>
        <taxon>Thermotogati</taxon>
        <taxon>Thermotogota</taxon>
        <taxon>Thermotogae</taxon>
        <taxon>Kosmotogales</taxon>
        <taxon>Kosmotogaceae</taxon>
        <taxon>Kosmotoga</taxon>
    </lineage>
</organism>
<evidence type="ECO:0000259" key="9">
    <source>
        <dbReference type="SMART" id="SM00359"/>
    </source>
</evidence>
<dbReference type="PANTHER" id="PTHR43654">
    <property type="entry name" value="GLUTAMATE 5-KINASE"/>
    <property type="match status" value="1"/>
</dbReference>
<dbReference type="UniPathway" id="UPA00098">
    <property type="reaction ID" value="UER00359"/>
</dbReference>
<evidence type="ECO:0000256" key="7">
    <source>
        <dbReference type="ARBA" id="ARBA00022840"/>
    </source>
</evidence>
<feature type="binding site" evidence="8">
    <location>
        <position position="146"/>
    </location>
    <ligand>
        <name>substrate</name>
    </ligand>
</feature>
<dbReference type="InterPro" id="IPR002478">
    <property type="entry name" value="PUA"/>
</dbReference>
<evidence type="ECO:0000256" key="5">
    <source>
        <dbReference type="ARBA" id="ARBA00022741"/>
    </source>
</evidence>
<evidence type="ECO:0000256" key="4">
    <source>
        <dbReference type="ARBA" id="ARBA00022679"/>
    </source>
</evidence>
<feature type="domain" description="PUA" evidence="9">
    <location>
        <begin position="263"/>
        <end position="345"/>
    </location>
</feature>
<evidence type="ECO:0000313" key="11">
    <source>
        <dbReference type="Proteomes" id="UP000077339"/>
    </source>
</evidence>
<dbReference type="Pfam" id="PF00696">
    <property type="entry name" value="AA_kinase"/>
    <property type="match status" value="1"/>
</dbReference>
<feature type="binding site" evidence="8">
    <location>
        <position position="47"/>
    </location>
    <ligand>
        <name>substrate</name>
    </ligand>
</feature>
<evidence type="ECO:0000256" key="3">
    <source>
        <dbReference type="ARBA" id="ARBA00022650"/>
    </source>
</evidence>
<dbReference type="EC" id="2.7.2.11" evidence="8"/>
<dbReference type="InterPro" id="IPR036974">
    <property type="entry name" value="PUA_sf"/>
</dbReference>
<keyword evidence="11" id="KW-1185">Reference proteome</keyword>
<evidence type="ECO:0000256" key="8">
    <source>
        <dbReference type="HAMAP-Rule" id="MF_00456"/>
    </source>
</evidence>
<feature type="binding site" evidence="8">
    <location>
        <begin position="198"/>
        <end position="204"/>
    </location>
    <ligand>
        <name>ATP</name>
        <dbReference type="ChEBI" id="CHEBI:30616"/>
    </ligand>
</feature>
<comment type="pathway">
    <text evidence="8">Amino-acid biosynthesis; L-proline biosynthesis; L-glutamate 5-semialdehyde from L-glutamate: step 1/2.</text>
</comment>
<dbReference type="InterPro" id="IPR001057">
    <property type="entry name" value="Glu/AcGlu_kinase"/>
</dbReference>
<dbReference type="NCBIfam" id="TIGR01027">
    <property type="entry name" value="proB"/>
    <property type="match status" value="1"/>
</dbReference>
<comment type="similarity">
    <text evidence="8">Belongs to the glutamate 5-kinase family.</text>
</comment>
<comment type="catalytic activity">
    <reaction evidence="8">
        <text>L-glutamate + ATP = L-glutamyl 5-phosphate + ADP</text>
        <dbReference type="Rhea" id="RHEA:14877"/>
        <dbReference type="ChEBI" id="CHEBI:29985"/>
        <dbReference type="ChEBI" id="CHEBI:30616"/>
        <dbReference type="ChEBI" id="CHEBI:58274"/>
        <dbReference type="ChEBI" id="CHEBI:456216"/>
        <dbReference type="EC" id="2.7.2.11"/>
    </reaction>
</comment>
<comment type="caution">
    <text evidence="10">The sequence shown here is derived from an EMBL/GenBank/DDBJ whole genome shotgun (WGS) entry which is preliminary data.</text>
</comment>
<dbReference type="InterPro" id="IPR011529">
    <property type="entry name" value="Glu_5kinase"/>
</dbReference>
<keyword evidence="6 8" id="KW-0418">Kinase</keyword>
<dbReference type="SUPFAM" id="SSF53633">
    <property type="entry name" value="Carbamate kinase-like"/>
    <property type="match status" value="1"/>
</dbReference>
<dbReference type="AlphaFoldDB" id="A0A176K2Q1"/>
<keyword evidence="4 8" id="KW-0808">Transferase</keyword>
<dbReference type="PATRIC" id="fig|1453497.3.peg.1128"/>
<evidence type="ECO:0000256" key="1">
    <source>
        <dbReference type="ARBA" id="ARBA00022490"/>
    </source>
</evidence>
<dbReference type="InterPro" id="IPR019797">
    <property type="entry name" value="Glutamate_5-kinase_CS"/>
</dbReference>
<dbReference type="InterPro" id="IPR041739">
    <property type="entry name" value="G5K_ProB"/>
</dbReference>
<dbReference type="Pfam" id="PF01472">
    <property type="entry name" value="PUA"/>
    <property type="match status" value="1"/>
</dbReference>
<keyword evidence="1 8" id="KW-0963">Cytoplasm</keyword>
<dbReference type="FunFam" id="3.40.1160.10:FF:000006">
    <property type="entry name" value="Glutamate 5-kinase"/>
    <property type="match status" value="1"/>
</dbReference>
<dbReference type="SMART" id="SM00359">
    <property type="entry name" value="PUA"/>
    <property type="match status" value="1"/>
</dbReference>
<evidence type="ECO:0000313" key="10">
    <source>
        <dbReference type="EMBL" id="OAA31560.1"/>
    </source>
</evidence>
<keyword evidence="2 8" id="KW-0028">Amino-acid biosynthesis</keyword>
<dbReference type="PROSITE" id="PS00902">
    <property type="entry name" value="GLUTAMATE_5_KINASE"/>
    <property type="match status" value="1"/>
</dbReference>
<dbReference type="GO" id="GO:0005524">
    <property type="term" value="F:ATP binding"/>
    <property type="evidence" value="ECO:0007669"/>
    <property type="project" value="UniProtKB-KW"/>
</dbReference>
<accession>A0A176K2Q1</accession>
<reference evidence="10 11" key="1">
    <citation type="submission" date="2014-02" db="EMBL/GenBank/DDBJ databases">
        <title>Kosmotoga genome sequencing.</title>
        <authorList>
            <person name="Pollo S.M."/>
            <person name="Charchuk R."/>
            <person name="Nesbo C.L."/>
        </authorList>
    </citation>
    <scope>NUCLEOTIDE SEQUENCE [LARGE SCALE GENOMIC DNA]</scope>
    <source>
        <strain evidence="10 11">S304</strain>
    </source>
</reference>
<keyword evidence="5 8" id="KW-0547">Nucleotide-binding</keyword>
<dbReference type="GO" id="GO:0055129">
    <property type="term" value="P:L-proline biosynthetic process"/>
    <property type="evidence" value="ECO:0007669"/>
    <property type="project" value="UniProtKB-UniRule"/>
</dbReference>
<dbReference type="InterPro" id="IPR036393">
    <property type="entry name" value="AceGlu_kinase-like_sf"/>
</dbReference>
<comment type="function">
    <text evidence="8">Catalyzes the transfer of a phosphate group to glutamate to form L-glutamate 5-phosphate.</text>
</comment>